<gene>
    <name evidence="3" type="ORF">BDEG_20366</name>
</gene>
<evidence type="ECO:0000313" key="3">
    <source>
        <dbReference type="EMBL" id="OAJ36164.1"/>
    </source>
</evidence>
<dbReference type="EMBL" id="DS022300">
    <property type="protein sequence ID" value="OAJ36164.1"/>
    <property type="molecule type" value="Genomic_DNA"/>
</dbReference>
<protein>
    <submittedName>
        <fullName evidence="3">Uncharacterized protein</fullName>
    </submittedName>
</protein>
<feature type="signal peptide" evidence="2">
    <location>
        <begin position="1"/>
        <end position="17"/>
    </location>
</feature>
<dbReference type="VEuPathDB" id="FungiDB:BDEG_20366"/>
<reference evidence="3 4" key="2">
    <citation type="submission" date="2016-05" db="EMBL/GenBank/DDBJ databases">
        <title>Lineage-specific infection strategies underlie the spectrum of fungal disease in amphibians.</title>
        <authorList>
            <person name="Cuomo C.A."/>
            <person name="Farrer R.A."/>
            <person name="James T."/>
            <person name="Longcore J."/>
            <person name="Birren B."/>
        </authorList>
    </citation>
    <scope>NUCLEOTIDE SEQUENCE [LARGE SCALE GENOMIC DNA]</scope>
    <source>
        <strain evidence="3 4">JEL423</strain>
    </source>
</reference>
<feature type="compositionally biased region" description="Low complexity" evidence="1">
    <location>
        <begin position="32"/>
        <end position="43"/>
    </location>
</feature>
<name>A0A177W8Y9_BATDL</name>
<organism evidence="3 4">
    <name type="scientific">Batrachochytrium dendrobatidis (strain JEL423)</name>
    <dbReference type="NCBI Taxonomy" id="403673"/>
    <lineage>
        <taxon>Eukaryota</taxon>
        <taxon>Fungi</taxon>
        <taxon>Fungi incertae sedis</taxon>
        <taxon>Chytridiomycota</taxon>
        <taxon>Chytridiomycota incertae sedis</taxon>
        <taxon>Chytridiomycetes</taxon>
        <taxon>Rhizophydiales</taxon>
        <taxon>Rhizophydiales incertae sedis</taxon>
        <taxon>Batrachochytrium</taxon>
    </lineage>
</organism>
<dbReference type="Proteomes" id="UP000077115">
    <property type="component" value="Unassembled WGS sequence"/>
</dbReference>
<evidence type="ECO:0000256" key="1">
    <source>
        <dbReference type="SAM" id="MobiDB-lite"/>
    </source>
</evidence>
<reference evidence="3 4" key="1">
    <citation type="submission" date="2006-10" db="EMBL/GenBank/DDBJ databases">
        <title>The Genome Sequence of Batrachochytrium dendrobatidis JEL423.</title>
        <authorList>
            <consortium name="The Broad Institute Genome Sequencing Platform"/>
            <person name="Birren B."/>
            <person name="Lander E."/>
            <person name="Galagan J."/>
            <person name="Cuomo C."/>
            <person name="Devon K."/>
            <person name="Jaffe D."/>
            <person name="Butler J."/>
            <person name="Alvarez P."/>
            <person name="Gnerre S."/>
            <person name="Grabherr M."/>
            <person name="Kleber M."/>
            <person name="Mauceli E."/>
            <person name="Brockman W."/>
            <person name="Young S."/>
            <person name="LaButti K."/>
            <person name="Sykes S."/>
            <person name="DeCaprio D."/>
            <person name="Crawford M."/>
            <person name="Koehrsen M."/>
            <person name="Engels R."/>
            <person name="Montgomery P."/>
            <person name="Pearson M."/>
            <person name="Howarth C."/>
            <person name="Larson L."/>
            <person name="White J."/>
            <person name="O'Leary S."/>
            <person name="Kodira C."/>
            <person name="Zeng Q."/>
            <person name="Yandava C."/>
            <person name="Alvarado L."/>
            <person name="Longcore J."/>
            <person name="James T."/>
        </authorList>
    </citation>
    <scope>NUCLEOTIDE SEQUENCE [LARGE SCALE GENOMIC DNA]</scope>
    <source>
        <strain evidence="3 4">JEL423</strain>
    </source>
</reference>
<feature type="chain" id="PRO_5008077392" evidence="2">
    <location>
        <begin position="18"/>
        <end position="139"/>
    </location>
</feature>
<feature type="region of interest" description="Disordered" evidence="1">
    <location>
        <begin position="23"/>
        <end position="72"/>
    </location>
</feature>
<feature type="region of interest" description="Disordered" evidence="1">
    <location>
        <begin position="105"/>
        <end position="139"/>
    </location>
</feature>
<evidence type="ECO:0000313" key="4">
    <source>
        <dbReference type="Proteomes" id="UP000077115"/>
    </source>
</evidence>
<sequence>MKLTLFSLMCTVLFSMAMPIYPPSSQQSKTLSESPDSTDQSSSIAPGPIGEPKKQSPYNAGADSKQVSSWADGLTHRVDRGINSAQELLDKLERDLERMTRTMDQEIEAEESSLKGYGLGWLNSKSEDEETDVLVDKQA</sequence>
<dbReference type="AlphaFoldDB" id="A0A177W8Y9"/>
<accession>A0A177W8Y9</accession>
<evidence type="ECO:0000256" key="2">
    <source>
        <dbReference type="SAM" id="SignalP"/>
    </source>
</evidence>
<keyword evidence="2" id="KW-0732">Signal</keyword>
<proteinExistence type="predicted"/>